<reference evidence="1" key="2">
    <citation type="submission" date="2020-06" db="EMBL/GenBank/DDBJ databases">
        <title>Helianthus annuus Genome sequencing and assembly Release 2.</title>
        <authorList>
            <person name="Gouzy J."/>
            <person name="Langlade N."/>
            <person name="Munos S."/>
        </authorList>
    </citation>
    <scope>NUCLEOTIDE SEQUENCE</scope>
    <source>
        <tissue evidence="1">Leaves</tissue>
    </source>
</reference>
<organism evidence="1 2">
    <name type="scientific">Helianthus annuus</name>
    <name type="common">Common sunflower</name>
    <dbReference type="NCBI Taxonomy" id="4232"/>
    <lineage>
        <taxon>Eukaryota</taxon>
        <taxon>Viridiplantae</taxon>
        <taxon>Streptophyta</taxon>
        <taxon>Embryophyta</taxon>
        <taxon>Tracheophyta</taxon>
        <taxon>Spermatophyta</taxon>
        <taxon>Magnoliopsida</taxon>
        <taxon>eudicotyledons</taxon>
        <taxon>Gunneridae</taxon>
        <taxon>Pentapetalae</taxon>
        <taxon>asterids</taxon>
        <taxon>campanulids</taxon>
        <taxon>Asterales</taxon>
        <taxon>Asteraceae</taxon>
        <taxon>Asteroideae</taxon>
        <taxon>Heliantheae alliance</taxon>
        <taxon>Heliantheae</taxon>
        <taxon>Helianthus</taxon>
    </lineage>
</organism>
<dbReference type="Gramene" id="mRNA:HanXRQr2_Chr16g0743541">
    <property type="protein sequence ID" value="CDS:HanXRQr2_Chr16g0743541.1"/>
    <property type="gene ID" value="HanXRQr2_Chr16g0743541"/>
</dbReference>
<name>A0A9K3DQ82_HELAN</name>
<protein>
    <submittedName>
        <fullName evidence="1">Uncharacterized protein</fullName>
    </submittedName>
</protein>
<sequence>MQNLGSVLKRRINITGGERRVPMVLLGGHWRRGSGGGGGRCVNRRTTDLFFERGRPGNSMPSTARHARR</sequence>
<reference evidence="1" key="1">
    <citation type="journal article" date="2017" name="Nature">
        <title>The sunflower genome provides insights into oil metabolism, flowering and Asterid evolution.</title>
        <authorList>
            <person name="Badouin H."/>
            <person name="Gouzy J."/>
            <person name="Grassa C.J."/>
            <person name="Murat F."/>
            <person name="Staton S.E."/>
            <person name="Cottret L."/>
            <person name="Lelandais-Briere C."/>
            <person name="Owens G.L."/>
            <person name="Carrere S."/>
            <person name="Mayjonade B."/>
            <person name="Legrand L."/>
            <person name="Gill N."/>
            <person name="Kane N.C."/>
            <person name="Bowers J.E."/>
            <person name="Hubner S."/>
            <person name="Bellec A."/>
            <person name="Berard A."/>
            <person name="Berges H."/>
            <person name="Blanchet N."/>
            <person name="Boniface M.C."/>
            <person name="Brunel D."/>
            <person name="Catrice O."/>
            <person name="Chaidir N."/>
            <person name="Claudel C."/>
            <person name="Donnadieu C."/>
            <person name="Faraut T."/>
            <person name="Fievet G."/>
            <person name="Helmstetter N."/>
            <person name="King M."/>
            <person name="Knapp S.J."/>
            <person name="Lai Z."/>
            <person name="Le Paslier M.C."/>
            <person name="Lippi Y."/>
            <person name="Lorenzon L."/>
            <person name="Mandel J.R."/>
            <person name="Marage G."/>
            <person name="Marchand G."/>
            <person name="Marquand E."/>
            <person name="Bret-Mestries E."/>
            <person name="Morien E."/>
            <person name="Nambeesan S."/>
            <person name="Nguyen T."/>
            <person name="Pegot-Espagnet P."/>
            <person name="Pouilly N."/>
            <person name="Raftis F."/>
            <person name="Sallet E."/>
            <person name="Schiex T."/>
            <person name="Thomas J."/>
            <person name="Vandecasteele C."/>
            <person name="Vares D."/>
            <person name="Vear F."/>
            <person name="Vautrin S."/>
            <person name="Crespi M."/>
            <person name="Mangin B."/>
            <person name="Burke J.M."/>
            <person name="Salse J."/>
            <person name="Munos S."/>
            <person name="Vincourt P."/>
            <person name="Rieseberg L.H."/>
            <person name="Langlade N.B."/>
        </authorList>
    </citation>
    <scope>NUCLEOTIDE SEQUENCE</scope>
    <source>
        <tissue evidence="1">Leaves</tissue>
    </source>
</reference>
<dbReference type="Proteomes" id="UP000215914">
    <property type="component" value="Unassembled WGS sequence"/>
</dbReference>
<dbReference type="EMBL" id="MNCJ02000331">
    <property type="protein sequence ID" value="KAF5759630.1"/>
    <property type="molecule type" value="Genomic_DNA"/>
</dbReference>
<evidence type="ECO:0000313" key="1">
    <source>
        <dbReference type="EMBL" id="KAF5759630.1"/>
    </source>
</evidence>
<comment type="caution">
    <text evidence="1">The sequence shown here is derived from an EMBL/GenBank/DDBJ whole genome shotgun (WGS) entry which is preliminary data.</text>
</comment>
<keyword evidence="2" id="KW-1185">Reference proteome</keyword>
<evidence type="ECO:0000313" key="2">
    <source>
        <dbReference type="Proteomes" id="UP000215914"/>
    </source>
</evidence>
<gene>
    <name evidence="1" type="ORF">HanXRQr2_Chr16g0743541</name>
</gene>
<accession>A0A9K3DQ82</accession>
<dbReference type="AlphaFoldDB" id="A0A9K3DQ82"/>
<proteinExistence type="predicted"/>